<keyword evidence="2" id="KW-1185">Reference proteome</keyword>
<reference evidence="2" key="1">
    <citation type="submission" date="2016-11" db="EMBL/GenBank/DDBJ databases">
        <authorList>
            <person name="Varghese N."/>
            <person name="Submissions S."/>
        </authorList>
    </citation>
    <scope>NUCLEOTIDE SEQUENCE [LARGE SCALE GENOMIC DNA]</scope>
    <source>
        <strain evidence="2">DSM 8595</strain>
    </source>
</reference>
<gene>
    <name evidence="1" type="ORF">SAMN05443544_3493</name>
</gene>
<sequence>MAEVDELLAAWAEVNGGEDAAWLAARPGPRLAAVSARIGSVPRAFLDERVSLAALAGDVLPASPACLRFADVAAVRLGAAIALWLLASEELVDRFEPPLAGSSADGGTRAVDALALRVAPVADPLDWLADDERREEAARTFLLWCGYLPAGEDVATARSLAEVRDSLQRNRALADAYAEQQHRAEIARRLSDARAKEAAARYSRE</sequence>
<accession>A0A1N6HTK1</accession>
<evidence type="ECO:0000313" key="2">
    <source>
        <dbReference type="Proteomes" id="UP000184699"/>
    </source>
</evidence>
<dbReference type="OrthoDB" id="4614455at2"/>
<name>A0A1N6HTK1_9MICO</name>
<proteinExistence type="predicted"/>
<dbReference type="STRING" id="232089.SAMN05443544_3493"/>
<dbReference type="Proteomes" id="UP000184699">
    <property type="component" value="Unassembled WGS sequence"/>
</dbReference>
<protein>
    <recommendedName>
        <fullName evidence="3">Phosphohydrolase</fullName>
    </recommendedName>
</protein>
<dbReference type="RefSeq" id="WP_074261555.1">
    <property type="nucleotide sequence ID" value="NZ_FSRJ01000004.1"/>
</dbReference>
<organism evidence="1 2">
    <name type="scientific">Agromyces cerinus subsp. cerinus</name>
    <dbReference type="NCBI Taxonomy" id="232089"/>
    <lineage>
        <taxon>Bacteria</taxon>
        <taxon>Bacillati</taxon>
        <taxon>Actinomycetota</taxon>
        <taxon>Actinomycetes</taxon>
        <taxon>Micrococcales</taxon>
        <taxon>Microbacteriaceae</taxon>
        <taxon>Agromyces</taxon>
    </lineage>
</organism>
<dbReference type="EMBL" id="FSRJ01000004">
    <property type="protein sequence ID" value="SIO23134.1"/>
    <property type="molecule type" value="Genomic_DNA"/>
</dbReference>
<evidence type="ECO:0008006" key="3">
    <source>
        <dbReference type="Google" id="ProtNLM"/>
    </source>
</evidence>
<evidence type="ECO:0000313" key="1">
    <source>
        <dbReference type="EMBL" id="SIO23134.1"/>
    </source>
</evidence>
<dbReference type="AlphaFoldDB" id="A0A1N6HTK1"/>